<dbReference type="GO" id="GO:0000978">
    <property type="term" value="F:RNA polymerase II cis-regulatory region sequence-specific DNA binding"/>
    <property type="evidence" value="ECO:0007669"/>
    <property type="project" value="TreeGrafter"/>
</dbReference>
<keyword evidence="5" id="KW-0677">Repeat</keyword>
<dbReference type="SMART" id="SM00349">
    <property type="entry name" value="KRAB"/>
    <property type="match status" value="1"/>
</dbReference>
<protein>
    <submittedName>
        <fullName evidence="15">Uncharacterized protein</fullName>
    </submittedName>
</protein>
<dbReference type="InterPro" id="IPR036051">
    <property type="entry name" value="KRAB_dom_sf"/>
</dbReference>
<comment type="function">
    <text evidence="1">May be involved in transcriptional regulation.</text>
</comment>
<feature type="domain" description="C2H2-type" evidence="13">
    <location>
        <begin position="357"/>
        <end position="385"/>
    </location>
</feature>
<evidence type="ECO:0000256" key="8">
    <source>
        <dbReference type="ARBA" id="ARBA00023015"/>
    </source>
</evidence>
<dbReference type="Pfam" id="PF00096">
    <property type="entry name" value="zf-C2H2"/>
    <property type="match status" value="7"/>
</dbReference>
<keyword evidence="10" id="KW-0804">Transcription</keyword>
<feature type="domain" description="C2H2-type" evidence="13">
    <location>
        <begin position="301"/>
        <end position="328"/>
    </location>
</feature>
<dbReference type="PROSITE" id="PS50805">
    <property type="entry name" value="KRAB"/>
    <property type="match status" value="1"/>
</dbReference>
<keyword evidence="16" id="KW-1185">Reference proteome</keyword>
<organism evidence="15 16">
    <name type="scientific">Marmota marmota marmota</name>
    <name type="common">Alpine marmot</name>
    <dbReference type="NCBI Taxonomy" id="9994"/>
    <lineage>
        <taxon>Eukaryota</taxon>
        <taxon>Metazoa</taxon>
        <taxon>Chordata</taxon>
        <taxon>Craniata</taxon>
        <taxon>Vertebrata</taxon>
        <taxon>Euteleostomi</taxon>
        <taxon>Mammalia</taxon>
        <taxon>Eutheria</taxon>
        <taxon>Euarchontoglires</taxon>
        <taxon>Glires</taxon>
        <taxon>Rodentia</taxon>
        <taxon>Sciuromorpha</taxon>
        <taxon>Sciuridae</taxon>
        <taxon>Xerinae</taxon>
        <taxon>Marmotini</taxon>
        <taxon>Marmota</taxon>
    </lineage>
</organism>
<evidence type="ECO:0000256" key="4">
    <source>
        <dbReference type="ARBA" id="ARBA00022723"/>
    </source>
</evidence>
<dbReference type="FunFam" id="3.30.160.60:FF:000663">
    <property type="entry name" value="Zinc finger protein 45"/>
    <property type="match status" value="2"/>
</dbReference>
<keyword evidence="11" id="KW-0539">Nucleus</keyword>
<feature type="domain" description="C2H2-type" evidence="13">
    <location>
        <begin position="185"/>
        <end position="216"/>
    </location>
</feature>
<dbReference type="InterPro" id="IPR013087">
    <property type="entry name" value="Znf_C2H2_type"/>
</dbReference>
<dbReference type="GO" id="GO:0005654">
    <property type="term" value="C:nucleoplasm"/>
    <property type="evidence" value="ECO:0007669"/>
    <property type="project" value="UniProtKB-ARBA"/>
</dbReference>
<dbReference type="PANTHER" id="PTHR24399:SF54">
    <property type="entry name" value="GASTRULA ZINC FINGER PROTEIN XLCGF26.1-LIKE-RELATED"/>
    <property type="match status" value="1"/>
</dbReference>
<dbReference type="Proteomes" id="UP000694407">
    <property type="component" value="Unplaced"/>
</dbReference>
<keyword evidence="9" id="KW-0238">DNA-binding</keyword>
<evidence type="ECO:0000259" key="14">
    <source>
        <dbReference type="PROSITE" id="PS50805"/>
    </source>
</evidence>
<dbReference type="FunFam" id="3.30.160.60:FF:000709">
    <property type="entry name" value="GDNF-inducible zinc finger protein 1"/>
    <property type="match status" value="1"/>
</dbReference>
<evidence type="ECO:0000256" key="10">
    <source>
        <dbReference type="ARBA" id="ARBA00023163"/>
    </source>
</evidence>
<evidence type="ECO:0000313" key="16">
    <source>
        <dbReference type="Proteomes" id="UP000694407"/>
    </source>
</evidence>
<dbReference type="PANTHER" id="PTHR24399">
    <property type="entry name" value="ZINC FINGER AND BTB DOMAIN-CONTAINING"/>
    <property type="match status" value="1"/>
</dbReference>
<comment type="similarity">
    <text evidence="3">Belongs to the krueppel C2H2-type zinc-finger protein family.</text>
</comment>
<dbReference type="Pfam" id="PF01352">
    <property type="entry name" value="KRAB"/>
    <property type="match status" value="1"/>
</dbReference>
<keyword evidence="4" id="KW-0479">Metal-binding</keyword>
<dbReference type="Gene3D" id="3.30.160.60">
    <property type="entry name" value="Classic Zinc Finger"/>
    <property type="match status" value="10"/>
</dbReference>
<reference evidence="15" key="2">
    <citation type="submission" date="2025-09" db="UniProtKB">
        <authorList>
            <consortium name="Ensembl"/>
        </authorList>
    </citation>
    <scope>IDENTIFICATION</scope>
</reference>
<dbReference type="GO" id="GO:0002682">
    <property type="term" value="P:regulation of immune system process"/>
    <property type="evidence" value="ECO:0007669"/>
    <property type="project" value="TreeGrafter"/>
</dbReference>
<feature type="domain" description="C2H2-type" evidence="13">
    <location>
        <begin position="245"/>
        <end position="272"/>
    </location>
</feature>
<evidence type="ECO:0000259" key="13">
    <source>
        <dbReference type="PROSITE" id="PS50157"/>
    </source>
</evidence>
<reference evidence="15" key="1">
    <citation type="submission" date="2025-08" db="UniProtKB">
        <authorList>
            <consortium name="Ensembl"/>
        </authorList>
    </citation>
    <scope>IDENTIFICATION</scope>
</reference>
<feature type="domain" description="C2H2-type" evidence="13">
    <location>
        <begin position="386"/>
        <end position="427"/>
    </location>
</feature>
<dbReference type="InterPro" id="IPR001909">
    <property type="entry name" value="KRAB"/>
</dbReference>
<dbReference type="AlphaFoldDB" id="A0A8C5ZNV3"/>
<feature type="domain" description="C2H2-type" evidence="13">
    <location>
        <begin position="217"/>
        <end position="244"/>
    </location>
</feature>
<dbReference type="PROSITE" id="PS00028">
    <property type="entry name" value="ZINC_FINGER_C2H2_1"/>
    <property type="match status" value="7"/>
</dbReference>
<sequence>MVTFKDVAVVFSGEELELLDSAQWKLYQDVMLENFRNLLSVGEFNTFHLIRKEKFWMMKTATQREGNSGMKQTFPEAGPHEELSWQQIWEQIASDSTFSQDSSIRSSQFPSQGGSLCQDGPGLSLIDTRKKVYLDDECKQSLSDVSNFDLQWLYSGGKSHRCLECGKSFSCSSGLRIHQRIHMGLNCYKYDECGKELSQRSSWLQTHQNVHTVEKPFKCEQCGKGFSRKSVLNVHCKLHTREKPYKCEECGQAFIHDSQLQEHQRIHSGEKPFKCDTCGKRFRRKSALNRHYMVHTREKQYKCKECGNNFIDRRELYKHQMVHTGEKPYNCEECGKRFRWSSYLLNHQRVHRGEKPFKCEKCGKSFTQNSYLHCHLRVFHTGERSYANKECGKRYIWDSSLLTHQRLQFIQNSQLPSHQRVHNGEKSGKCEECGKSRLFLNENHLFREEHLVEMWICLGFRV</sequence>
<dbReference type="SUPFAM" id="SSF109640">
    <property type="entry name" value="KRAB domain (Kruppel-associated box)"/>
    <property type="match status" value="1"/>
</dbReference>
<dbReference type="FunFam" id="3.30.160.60:FF:002153">
    <property type="entry name" value="Zinc finger protein 30"/>
    <property type="match status" value="1"/>
</dbReference>
<evidence type="ECO:0000256" key="1">
    <source>
        <dbReference type="ARBA" id="ARBA00003767"/>
    </source>
</evidence>
<name>A0A8C5ZNV3_MARMA</name>
<evidence type="ECO:0000256" key="11">
    <source>
        <dbReference type="ARBA" id="ARBA00023242"/>
    </source>
</evidence>
<dbReference type="PROSITE" id="PS50157">
    <property type="entry name" value="ZINC_FINGER_C2H2_2"/>
    <property type="match status" value="9"/>
</dbReference>
<keyword evidence="7" id="KW-0862">Zinc</keyword>
<dbReference type="GO" id="GO:0001227">
    <property type="term" value="F:DNA-binding transcription repressor activity, RNA polymerase II-specific"/>
    <property type="evidence" value="ECO:0007669"/>
    <property type="project" value="TreeGrafter"/>
</dbReference>
<evidence type="ECO:0000256" key="6">
    <source>
        <dbReference type="ARBA" id="ARBA00022771"/>
    </source>
</evidence>
<evidence type="ECO:0000256" key="2">
    <source>
        <dbReference type="ARBA" id="ARBA00004123"/>
    </source>
</evidence>
<dbReference type="GO" id="GO:0008270">
    <property type="term" value="F:zinc ion binding"/>
    <property type="evidence" value="ECO:0007669"/>
    <property type="project" value="UniProtKB-KW"/>
</dbReference>
<proteinExistence type="inferred from homology"/>
<feature type="domain" description="C2H2-type" evidence="13">
    <location>
        <begin position="160"/>
        <end position="187"/>
    </location>
</feature>
<dbReference type="SUPFAM" id="SSF57667">
    <property type="entry name" value="beta-beta-alpha zinc fingers"/>
    <property type="match status" value="6"/>
</dbReference>
<evidence type="ECO:0000256" key="9">
    <source>
        <dbReference type="ARBA" id="ARBA00023125"/>
    </source>
</evidence>
<dbReference type="Gene3D" id="6.10.140.140">
    <property type="match status" value="1"/>
</dbReference>
<dbReference type="GeneTree" id="ENSGT00940000163825"/>
<evidence type="ECO:0000256" key="12">
    <source>
        <dbReference type="PROSITE-ProRule" id="PRU00042"/>
    </source>
</evidence>
<feature type="domain" description="C2H2-type" evidence="13">
    <location>
        <begin position="273"/>
        <end position="300"/>
    </location>
</feature>
<keyword evidence="6 12" id="KW-0863">Zinc-finger</keyword>
<evidence type="ECO:0000256" key="3">
    <source>
        <dbReference type="ARBA" id="ARBA00006991"/>
    </source>
</evidence>
<evidence type="ECO:0000256" key="7">
    <source>
        <dbReference type="ARBA" id="ARBA00022833"/>
    </source>
</evidence>
<dbReference type="InterPro" id="IPR036236">
    <property type="entry name" value="Znf_C2H2_sf"/>
</dbReference>
<evidence type="ECO:0000256" key="5">
    <source>
        <dbReference type="ARBA" id="ARBA00022737"/>
    </source>
</evidence>
<dbReference type="GO" id="GO:0001817">
    <property type="term" value="P:regulation of cytokine production"/>
    <property type="evidence" value="ECO:0007669"/>
    <property type="project" value="TreeGrafter"/>
</dbReference>
<evidence type="ECO:0000313" key="15">
    <source>
        <dbReference type="Ensembl" id="ENSMMMP00000018113.1"/>
    </source>
</evidence>
<dbReference type="FunFam" id="3.30.160.60:FF:000367">
    <property type="entry name" value="Zinc finger protein 572"/>
    <property type="match status" value="1"/>
</dbReference>
<feature type="domain" description="C2H2-type" evidence="13">
    <location>
        <begin position="329"/>
        <end position="356"/>
    </location>
</feature>
<comment type="subcellular location">
    <subcellularLocation>
        <location evidence="2">Nucleus</location>
    </subcellularLocation>
</comment>
<dbReference type="FunFam" id="3.30.160.60:FF:000623">
    <property type="entry name" value="Zinc finger protein 234"/>
    <property type="match status" value="1"/>
</dbReference>
<dbReference type="SMART" id="SM00355">
    <property type="entry name" value="ZnF_C2H2"/>
    <property type="match status" value="8"/>
</dbReference>
<keyword evidence="8" id="KW-0805">Transcription regulation</keyword>
<accession>A0A8C5ZNV3</accession>
<dbReference type="CDD" id="cd07765">
    <property type="entry name" value="KRAB_A-box"/>
    <property type="match status" value="1"/>
</dbReference>
<dbReference type="FunFam" id="3.30.160.60:FF:000102">
    <property type="entry name" value="zinc finger protein 850 isoform X1"/>
    <property type="match status" value="1"/>
</dbReference>
<dbReference type="Ensembl" id="ENSMMMT00000020594.1">
    <property type="protein sequence ID" value="ENSMMMP00000018113.1"/>
    <property type="gene ID" value="ENSMMMG00000016066.1"/>
</dbReference>
<feature type="domain" description="KRAB" evidence="14">
    <location>
        <begin position="2"/>
        <end position="68"/>
    </location>
</feature>